<dbReference type="Proteomes" id="UP000658656">
    <property type="component" value="Unassembled WGS sequence"/>
</dbReference>
<sequence length="1128" mass="122956">MENSRPGFDRRDFLKISGGAGMALALSGVVGAGSAAASPASIADRFIQAQHALLDNPEGKYRPGTRWWLAEGLHTDATIKADMKTLHDMGIGSVEIVCMPEPNVDSNLSDTVFVTNTTGKTPQQIYSWGSDEWKNDTKLIIQEANKYGMGFSMTSGTHWANANLPIENLKFDDDGAGKALGYAIQTATGGTAFSGTLKRSAMTVAGPVRQDLIAVVAIQRAENNTGTVTADGSISGTMSYTDKSVVLTGNVTLNGAPVTQSTMKDPTGKAAYSLNWTPPADTGTWDVYAFWMQATGQAPTPSATQNVTINYIDPAGMQDFIDYYRNEVFNDHELKTAIIENGRGEMYMDSLEISTSNSNGGEFWGSTLLSEFRKRRGYSLEPYLPHIIRLGSRARDTSFATTGSDQVRVNKVRNDFFQTITEMYTDNVLKPLRAYLHDEMNMKLRAEISYGVNYEITTPAQAVDYVETESLEFGNQLDAHRSLAGAAHTHGLRYSSETGAISGNNYTWPQDRFMQIMNTQFASGISHTVFHGYSSISGADSSNPSDPWNGTYWPGHEGMYARFSERWGPRQPESTQYADYMAMIARTQAVLQQGKPQIDLAVLRTDYAYNNGAPAIDNMRHRKAAYFKDLELQDNGYTYDYFAPEILEGRSVRYSRTEGLIPENVGYQAVVIYQDSIRLKSAQAVYDLARQGLPVVIVNGLTETLSSTRNYLNAQAAVHTLGNEGTDADLAKVMARLEKLPNVRMVNANVPQSATVPDPGAADYETTYYYGKTGVYGALQRLGVRPRAEYAKPNQTVLTAMRRTQDTVYLWAYNYMDKRGDYNNTPIDAKTATTTISVDAVGKPHRINTWSGDIEALATYTTSGGRTSFDVTLAPGETTVIALDLRTKTAAPLRSTNAPQSVVTADGAALLATESGTYTATLANGSTVTKKITVPADVDLTDAPWNLILNSWTPGDKKTLTEVRQGYTTKEVYYTTKKTDIDVGTTRLIPWNEMTFTAQDPASVSGVGTYTTTFGLPRTWNASHGAYLNIGSTGGALAQVWVNGQKIPGYDFITGRIDVSSALKAGTNTIKLEVSSSLRNQMRALGYPNLPAANTVAGAVAPYGLQGTITLETFAIEVVEAHPHKDGR</sequence>
<protein>
    <submittedName>
        <fullName evidence="1">Uncharacterized protein</fullName>
    </submittedName>
</protein>
<comment type="caution">
    <text evidence="1">The sequence shown here is derived from an EMBL/GenBank/DDBJ whole genome shotgun (WGS) entry which is preliminary data.</text>
</comment>
<dbReference type="AlphaFoldDB" id="A0A8H9ISB1"/>
<evidence type="ECO:0000313" key="2">
    <source>
        <dbReference type="Proteomes" id="UP000658656"/>
    </source>
</evidence>
<proteinExistence type="predicted"/>
<dbReference type="PANTHER" id="PTHR36848">
    <property type="entry name" value="DNA-BINDING PROTEIN (PUTATIVE SECRETED PROTEIN)-RELATED"/>
    <property type="match status" value="1"/>
</dbReference>
<dbReference type="SUPFAM" id="SSF49785">
    <property type="entry name" value="Galactose-binding domain-like"/>
    <property type="match status" value="1"/>
</dbReference>
<reference evidence="1" key="2">
    <citation type="submission" date="2020-09" db="EMBL/GenBank/DDBJ databases">
        <authorList>
            <person name="Sun Q."/>
            <person name="Zhou Y."/>
        </authorList>
    </citation>
    <scope>NUCLEOTIDE SEQUENCE</scope>
    <source>
        <strain evidence="1">CGMCC 4.7679</strain>
    </source>
</reference>
<keyword evidence="2" id="KW-1185">Reference proteome</keyword>
<dbReference type="PROSITE" id="PS51318">
    <property type="entry name" value="TAT"/>
    <property type="match status" value="1"/>
</dbReference>
<name>A0A8H9ISB1_9PSEU</name>
<dbReference type="InterPro" id="IPR008979">
    <property type="entry name" value="Galactose-bd-like_sf"/>
</dbReference>
<dbReference type="InterPro" id="IPR053161">
    <property type="entry name" value="Ulvan_degrading_GH"/>
</dbReference>
<reference evidence="1" key="1">
    <citation type="journal article" date="2014" name="Int. J. Syst. Evol. Microbiol.">
        <title>Complete genome sequence of Corynebacterium casei LMG S-19264T (=DSM 44701T), isolated from a smear-ripened cheese.</title>
        <authorList>
            <consortium name="US DOE Joint Genome Institute (JGI-PGF)"/>
            <person name="Walter F."/>
            <person name="Albersmeier A."/>
            <person name="Kalinowski J."/>
            <person name="Ruckert C."/>
        </authorList>
    </citation>
    <scope>NUCLEOTIDE SEQUENCE</scope>
    <source>
        <strain evidence="1">CGMCC 4.7679</strain>
    </source>
</reference>
<dbReference type="PANTHER" id="PTHR36848:SF2">
    <property type="entry name" value="SECRETED PROTEIN"/>
    <property type="match status" value="1"/>
</dbReference>
<dbReference type="OrthoDB" id="9761519at2"/>
<evidence type="ECO:0000313" key="1">
    <source>
        <dbReference type="EMBL" id="GHF35466.1"/>
    </source>
</evidence>
<dbReference type="EMBL" id="BNAV01000001">
    <property type="protein sequence ID" value="GHF35466.1"/>
    <property type="molecule type" value="Genomic_DNA"/>
</dbReference>
<dbReference type="Pfam" id="PF17132">
    <property type="entry name" value="Glyco_hydro_106"/>
    <property type="match status" value="1"/>
</dbReference>
<dbReference type="Gene3D" id="2.60.120.260">
    <property type="entry name" value="Galactose-binding domain-like"/>
    <property type="match status" value="1"/>
</dbReference>
<dbReference type="InterPro" id="IPR006311">
    <property type="entry name" value="TAT_signal"/>
</dbReference>
<organism evidence="1 2">
    <name type="scientific">Amycolatopsis bartoniae</name>
    <dbReference type="NCBI Taxonomy" id="941986"/>
    <lineage>
        <taxon>Bacteria</taxon>
        <taxon>Bacillati</taxon>
        <taxon>Actinomycetota</taxon>
        <taxon>Actinomycetes</taxon>
        <taxon>Pseudonocardiales</taxon>
        <taxon>Pseudonocardiaceae</taxon>
        <taxon>Amycolatopsis</taxon>
    </lineage>
</organism>
<accession>A0A8H9ISB1</accession>
<gene>
    <name evidence="1" type="ORF">GCM10017566_05350</name>
</gene>
<dbReference type="RefSeq" id="WP_145933463.1">
    <property type="nucleotide sequence ID" value="NZ_BNAV01000001.1"/>
</dbReference>